<evidence type="ECO:0000256" key="7">
    <source>
        <dbReference type="ARBA" id="ARBA00023018"/>
    </source>
</evidence>
<dbReference type="eggNOG" id="KOG1052">
    <property type="taxonomic scope" value="Eukaryota"/>
</dbReference>
<evidence type="ECO:0000256" key="9">
    <source>
        <dbReference type="ARBA" id="ARBA00023136"/>
    </source>
</evidence>
<evidence type="ECO:0000256" key="11">
    <source>
        <dbReference type="ARBA" id="ARBA00023180"/>
    </source>
</evidence>
<evidence type="ECO:0000313" key="24">
    <source>
        <dbReference type="RefSeq" id="XP_014378543.1"/>
    </source>
</evidence>
<sequence length="511" mass="56446">MYPPSLSSVTRNCGGSLQAPAPSAPMDTAFRFLFSLITTLLLLVESSQTGTPENGEAVRKGSGQAEDKGPLTLTVTTILEDPYAMARGTELEGFCMDLLEAISKMLHFNYTVKIVKDRRYGAVSPGGNWTGMIGEVVRQEADLAVAPLTITAAREEVVSFTTPFLQTGIGIMLQRDSTSRGTSLFQFLAPFSKEAWTGLLIAYLLTCLCLFLAARLSPCEWNEPGNEENRFTCLNSLWFGAGALTLQGTAHQPKALSVRIITAVWWAFTIALLAAYVASFTALLTSGNDQLPIQTFEDLVKQREIQYGMLDGFSTFHFFKNSKNPIHQMVYEYVDKRRDYVLVKNSQEAIRRAVESNYAFIGESVSQDLMVARHCNLVKAPEVIGARGYGIATAKGSPLARKLSIAILKLSESGDLDYLRNKWWETSCFHTGQDRWSPLGPQALGGLFLVLAAGLMLGVIVAVVELSNKSRSTAEQKKRSCCSIFTEEISQRFRIRDDARQNRENPEKIKP</sequence>
<dbReference type="InterPro" id="IPR001320">
    <property type="entry name" value="Iontro_rcpt_C"/>
</dbReference>
<feature type="binding site" evidence="17">
    <location>
        <position position="149"/>
    </location>
    <ligand>
        <name>L-glutamate</name>
        <dbReference type="ChEBI" id="CHEBI:29985"/>
    </ligand>
</feature>
<feature type="binding site" evidence="17">
    <location>
        <position position="147"/>
    </location>
    <ligand>
        <name>L-glutamate</name>
        <dbReference type="ChEBI" id="CHEBI:29985"/>
    </ligand>
</feature>
<keyword evidence="23" id="KW-1185">Reference proteome</keyword>
<dbReference type="InterPro" id="IPR015683">
    <property type="entry name" value="Ionotropic_Glu_rcpt"/>
</dbReference>
<evidence type="ECO:0000313" key="23">
    <source>
        <dbReference type="Proteomes" id="UP000189705"/>
    </source>
</evidence>
<evidence type="ECO:0000256" key="19">
    <source>
        <dbReference type="PIRSR" id="PIRSR601508-3"/>
    </source>
</evidence>
<evidence type="ECO:0000256" key="13">
    <source>
        <dbReference type="ARBA" id="ARBA00023286"/>
    </source>
</evidence>
<evidence type="ECO:0000256" key="15">
    <source>
        <dbReference type="ARBA" id="ARBA00034104"/>
    </source>
</evidence>
<feature type="site" description="Interaction with the cone snail toxin Con-ikot-ikot" evidence="18">
    <location>
        <position position="320"/>
    </location>
</feature>
<keyword evidence="19" id="KW-1015">Disulfide bond</keyword>
<feature type="disulfide bond" evidence="19">
    <location>
        <begin position="375"/>
        <end position="428"/>
    </location>
</feature>
<feature type="site" description="Interaction with the cone snail toxin Con-ikot-ikot" evidence="18">
    <location>
        <position position="409"/>
    </location>
</feature>
<keyword evidence="4 20" id="KW-0812">Transmembrane</keyword>
<dbReference type="FunFam" id="1.10.287.70:FF:000143">
    <property type="entry name" value="Probable glutamate receptor"/>
    <property type="match status" value="1"/>
</dbReference>
<dbReference type="Gene3D" id="1.10.287.70">
    <property type="match status" value="1"/>
</dbReference>
<dbReference type="InParanoid" id="A0A1U8DBA6"/>
<feature type="binding site" evidence="17">
    <location>
        <position position="154"/>
    </location>
    <ligand>
        <name>L-glutamate</name>
        <dbReference type="ChEBI" id="CHEBI:29985"/>
    </ligand>
</feature>
<dbReference type="KEGG" id="asn:102370596"/>
<feature type="binding site" evidence="17">
    <location>
        <position position="315"/>
    </location>
    <ligand>
        <name>L-glutamate</name>
        <dbReference type="ChEBI" id="CHEBI:29985"/>
    </ligand>
</feature>
<protein>
    <recommendedName>
        <fullName evidence="20">Glutamate receptor</fullName>
    </recommendedName>
</protein>
<comment type="subcellular location">
    <subcellularLocation>
        <location evidence="15 20">Postsynaptic cell membrane</location>
        <topology evidence="15 20">Multi-pass membrane protein</topology>
    </subcellularLocation>
</comment>
<evidence type="ECO:0000256" key="14">
    <source>
        <dbReference type="ARBA" id="ARBA00023303"/>
    </source>
</evidence>
<dbReference type="SMART" id="SM00918">
    <property type="entry name" value="Lig_chan-Glu_bd"/>
    <property type="match status" value="1"/>
</dbReference>
<evidence type="ECO:0000256" key="5">
    <source>
        <dbReference type="ARBA" id="ARBA00022729"/>
    </source>
</evidence>
<evidence type="ECO:0000259" key="21">
    <source>
        <dbReference type="SMART" id="SM00079"/>
    </source>
</evidence>
<dbReference type="PRINTS" id="PR00177">
    <property type="entry name" value="NMDARECEPTOR"/>
</dbReference>
<comment type="similarity">
    <text evidence="1 20">Belongs to the glutamate-gated ion channel (TC 1.A.10.1) family.</text>
</comment>
<evidence type="ECO:0000256" key="20">
    <source>
        <dbReference type="RuleBase" id="RU367118"/>
    </source>
</evidence>
<dbReference type="InterPro" id="IPR001508">
    <property type="entry name" value="Iono_Glu_rcpt_met"/>
</dbReference>
<reference evidence="24" key="1">
    <citation type="submission" date="2025-08" db="UniProtKB">
        <authorList>
            <consortium name="RefSeq"/>
        </authorList>
    </citation>
    <scope>IDENTIFICATION</scope>
</reference>
<feature type="binding site" evidence="17">
    <location>
        <position position="363"/>
    </location>
    <ligand>
        <name>L-glutamate</name>
        <dbReference type="ChEBI" id="CHEBI:29985"/>
    </ligand>
</feature>
<dbReference type="GeneID" id="102370596"/>
<name>A0A1U8DBA6_ALLSI</name>
<feature type="domain" description="Ionotropic glutamate receptor C-terminal" evidence="21">
    <location>
        <begin position="72"/>
        <end position="426"/>
    </location>
</feature>
<evidence type="ECO:0000256" key="16">
    <source>
        <dbReference type="ARBA" id="ARBA00057795"/>
    </source>
</evidence>
<dbReference type="FunFam" id="3.40.190.10:FF:000364">
    <property type="entry name" value="Si:dkey-183j2.10"/>
    <property type="match status" value="1"/>
</dbReference>
<dbReference type="CDD" id="cd13685">
    <property type="entry name" value="PBP2_iGluR_non_NMDA_like"/>
    <property type="match status" value="1"/>
</dbReference>
<evidence type="ECO:0000256" key="12">
    <source>
        <dbReference type="ARBA" id="ARBA00023257"/>
    </source>
</evidence>
<evidence type="ECO:0000256" key="8">
    <source>
        <dbReference type="ARBA" id="ARBA00023065"/>
    </source>
</evidence>
<dbReference type="GO" id="GO:0038023">
    <property type="term" value="F:signaling receptor activity"/>
    <property type="evidence" value="ECO:0007669"/>
    <property type="project" value="InterPro"/>
</dbReference>
<evidence type="ECO:0000256" key="3">
    <source>
        <dbReference type="ARBA" id="ARBA00022475"/>
    </source>
</evidence>
<keyword evidence="8 20" id="KW-0406">Ion transport</keyword>
<dbReference type="Proteomes" id="UP000189705">
    <property type="component" value="Unplaced"/>
</dbReference>
<dbReference type="PANTHER" id="PTHR18966">
    <property type="entry name" value="IONOTROPIC GLUTAMATE RECEPTOR"/>
    <property type="match status" value="1"/>
</dbReference>
<evidence type="ECO:0000256" key="1">
    <source>
        <dbReference type="ARBA" id="ARBA00008685"/>
    </source>
</evidence>
<keyword evidence="5" id="KW-0732">Signal</keyword>
<feature type="binding site" evidence="17">
    <location>
        <position position="314"/>
    </location>
    <ligand>
        <name>L-glutamate</name>
        <dbReference type="ChEBI" id="CHEBI:29985"/>
    </ligand>
</feature>
<keyword evidence="7 20" id="KW-0770">Synapse</keyword>
<keyword evidence="6 20" id="KW-1133">Transmembrane helix</keyword>
<keyword evidence="3 20" id="KW-1003">Cell membrane</keyword>
<evidence type="ECO:0000256" key="17">
    <source>
        <dbReference type="PIRSR" id="PIRSR601508-1"/>
    </source>
</evidence>
<feature type="site" description="Crucial to convey clamshell closure to channel opening" evidence="18">
    <location>
        <position position="293"/>
    </location>
</feature>
<organism evidence="23 24">
    <name type="scientific">Alligator sinensis</name>
    <name type="common">Chinese alligator</name>
    <dbReference type="NCBI Taxonomy" id="38654"/>
    <lineage>
        <taxon>Eukaryota</taxon>
        <taxon>Metazoa</taxon>
        <taxon>Chordata</taxon>
        <taxon>Craniata</taxon>
        <taxon>Vertebrata</taxon>
        <taxon>Euteleostomi</taxon>
        <taxon>Archelosauria</taxon>
        <taxon>Archosauria</taxon>
        <taxon>Crocodylia</taxon>
        <taxon>Alligatoridae</taxon>
        <taxon>Alligatorinae</taxon>
        <taxon>Alligator</taxon>
    </lineage>
</organism>
<keyword evidence="13 20" id="KW-1071">Ligand-gated ion channel</keyword>
<keyword evidence="2 20" id="KW-0813">Transport</keyword>
<evidence type="ECO:0000256" key="2">
    <source>
        <dbReference type="ARBA" id="ARBA00022448"/>
    </source>
</evidence>
<evidence type="ECO:0000259" key="22">
    <source>
        <dbReference type="SMART" id="SM00918"/>
    </source>
</evidence>
<dbReference type="Gene3D" id="3.40.190.10">
    <property type="entry name" value="Periplasmic binding protein-like II"/>
    <property type="match status" value="2"/>
</dbReference>
<dbReference type="GO" id="GO:0045211">
    <property type="term" value="C:postsynaptic membrane"/>
    <property type="evidence" value="ECO:0007669"/>
    <property type="project" value="UniProtKB-SubCell"/>
</dbReference>
<feature type="transmembrane region" description="Helical" evidence="20">
    <location>
        <begin position="195"/>
        <end position="214"/>
    </location>
</feature>
<dbReference type="Pfam" id="PF10613">
    <property type="entry name" value="Lig_chan-Glu_bd"/>
    <property type="match status" value="1"/>
</dbReference>
<dbReference type="GO" id="GO:0015276">
    <property type="term" value="F:ligand-gated monoatomic ion channel activity"/>
    <property type="evidence" value="ECO:0007669"/>
    <property type="project" value="InterPro"/>
</dbReference>
<dbReference type="OrthoDB" id="5984008at2759"/>
<keyword evidence="9 20" id="KW-0472">Membrane</keyword>
<dbReference type="InterPro" id="IPR019594">
    <property type="entry name" value="Glu/Gly-bd"/>
</dbReference>
<keyword evidence="10 20" id="KW-0675">Receptor</keyword>
<evidence type="ECO:0000256" key="10">
    <source>
        <dbReference type="ARBA" id="ARBA00023170"/>
    </source>
</evidence>
<proteinExistence type="inferred from homology"/>
<dbReference type="Pfam" id="PF00060">
    <property type="entry name" value="Lig_chan"/>
    <property type="match status" value="1"/>
</dbReference>
<accession>A0A1U8DBA6</accession>
<evidence type="ECO:0000256" key="4">
    <source>
        <dbReference type="ARBA" id="ARBA00022692"/>
    </source>
</evidence>
<keyword evidence="12 20" id="KW-0628">Postsynaptic cell membrane</keyword>
<evidence type="ECO:0000256" key="18">
    <source>
        <dbReference type="PIRSR" id="PIRSR601508-2"/>
    </source>
</evidence>
<gene>
    <name evidence="24" type="primary">LOC102370596</name>
</gene>
<comment type="function">
    <text evidence="16">Receptor for glutamate. L-glutamate acts as an excitatory neurotransmitter at many synapses in the central nervous system. The postsynaptic actions of Glu are mediated by a variety of receptors that are named according to their selective agonists.</text>
</comment>
<dbReference type="SMART" id="SM00079">
    <property type="entry name" value="PBPe"/>
    <property type="match status" value="1"/>
</dbReference>
<keyword evidence="14 20" id="KW-0407">Ion channel</keyword>
<evidence type="ECO:0000256" key="6">
    <source>
        <dbReference type="ARBA" id="ARBA00022989"/>
    </source>
</evidence>
<dbReference type="SUPFAM" id="SSF53850">
    <property type="entry name" value="Periplasmic binding protein-like II"/>
    <property type="match status" value="1"/>
</dbReference>
<feature type="domain" description="Ionotropic glutamate receptor L-glutamate and glycine-binding" evidence="22">
    <location>
        <begin position="82"/>
        <end position="138"/>
    </location>
</feature>
<feature type="transmembrane region" description="Helical" evidence="20">
    <location>
        <begin position="263"/>
        <end position="284"/>
    </location>
</feature>
<keyword evidence="11" id="KW-0325">Glycoprotein</keyword>
<comment type="function">
    <text evidence="20">Receptor for glutamate that functions as a ligand-gated ion channel in the central nervous system and plays an important role in excitatory synaptic transmission. L-glutamate acts as an excitatory neurotransmitter at many synapses in the central nervous system.</text>
</comment>
<feature type="transmembrane region" description="Helical" evidence="20">
    <location>
        <begin position="443"/>
        <end position="464"/>
    </location>
</feature>
<dbReference type="AlphaFoldDB" id="A0A1U8DBA6"/>
<dbReference type="RefSeq" id="XP_014378543.1">
    <property type="nucleotide sequence ID" value="XM_014523057.2"/>
</dbReference>